<feature type="transmembrane region" description="Helical" evidence="7">
    <location>
        <begin position="124"/>
        <end position="145"/>
    </location>
</feature>
<evidence type="ECO:0000256" key="7">
    <source>
        <dbReference type="SAM" id="Phobius"/>
    </source>
</evidence>
<evidence type="ECO:0000259" key="8">
    <source>
        <dbReference type="Pfam" id="PF20684"/>
    </source>
</evidence>
<dbReference type="PANTHER" id="PTHR33048">
    <property type="entry name" value="PTH11-LIKE INTEGRAL MEMBRANE PROTEIN (AFU_ORTHOLOGUE AFUA_5G11245)"/>
    <property type="match status" value="1"/>
</dbReference>
<feature type="transmembrane region" description="Helical" evidence="7">
    <location>
        <begin position="12"/>
        <end position="34"/>
    </location>
</feature>
<feature type="transmembrane region" description="Helical" evidence="7">
    <location>
        <begin position="207"/>
        <end position="226"/>
    </location>
</feature>
<evidence type="ECO:0000256" key="5">
    <source>
        <dbReference type="ARBA" id="ARBA00038359"/>
    </source>
</evidence>
<protein>
    <recommendedName>
        <fullName evidence="8">Rhodopsin domain-containing protein</fullName>
    </recommendedName>
</protein>
<keyword evidence="2 7" id="KW-0812">Transmembrane</keyword>
<sequence>MENQPKENHSQPVLAIAIFFLTLSSLCVGLRVYVRSRLLKSFGLDDWTMVLTQLLFTMYIACQIGGVRYGTGRHHADLPREDAVAALRYWYFCEVFYILTSVFLKISIGIFLLRIAASKIHVWIVRLVMASTSLFGAMYVFLIIFQCKPISQFWNVNPGGPGCLNTNVIIACTYTAGALNATADWTFGILPFFIVWDLKMTNKAKGLVAGILAFAAIGSTGTVIRIPYVKGLKQTDDFLYTTLGIAIWSTVEPGIGIAAGCIATFRPLMRNFLWRIGVGSMPASSGMSYGKHTHSRRAPSRNLDELELHRGVQTMITGNDQKYKHNSGWNKGGSSSRESDEIEVLKDGISKHVVVEYEESRLARTPRGKDYTDVHSIEGSSTDGPEPADPHKGPYYNNVTF</sequence>
<comment type="similarity">
    <text evidence="5">Belongs to the SAT4 family.</text>
</comment>
<feature type="compositionally biased region" description="Polar residues" evidence="6">
    <location>
        <begin position="327"/>
        <end position="336"/>
    </location>
</feature>
<organism evidence="9 10">
    <name type="scientific">Pseudovirgaria hyperparasitica</name>
    <dbReference type="NCBI Taxonomy" id="470096"/>
    <lineage>
        <taxon>Eukaryota</taxon>
        <taxon>Fungi</taxon>
        <taxon>Dikarya</taxon>
        <taxon>Ascomycota</taxon>
        <taxon>Pezizomycotina</taxon>
        <taxon>Dothideomycetes</taxon>
        <taxon>Dothideomycetes incertae sedis</taxon>
        <taxon>Acrospermales</taxon>
        <taxon>Acrospermaceae</taxon>
        <taxon>Pseudovirgaria</taxon>
    </lineage>
</organism>
<feature type="transmembrane region" description="Helical" evidence="7">
    <location>
        <begin position="238"/>
        <end position="265"/>
    </location>
</feature>
<evidence type="ECO:0000313" key="9">
    <source>
        <dbReference type="EMBL" id="KAF2757765.1"/>
    </source>
</evidence>
<evidence type="ECO:0000256" key="6">
    <source>
        <dbReference type="SAM" id="MobiDB-lite"/>
    </source>
</evidence>
<reference evidence="9" key="1">
    <citation type="journal article" date="2020" name="Stud. Mycol.">
        <title>101 Dothideomycetes genomes: a test case for predicting lifestyles and emergence of pathogens.</title>
        <authorList>
            <person name="Haridas S."/>
            <person name="Albert R."/>
            <person name="Binder M."/>
            <person name="Bloem J."/>
            <person name="Labutti K."/>
            <person name="Salamov A."/>
            <person name="Andreopoulos B."/>
            <person name="Baker S."/>
            <person name="Barry K."/>
            <person name="Bills G."/>
            <person name="Bluhm B."/>
            <person name="Cannon C."/>
            <person name="Castanera R."/>
            <person name="Culley D."/>
            <person name="Daum C."/>
            <person name="Ezra D."/>
            <person name="Gonzalez J."/>
            <person name="Henrissat B."/>
            <person name="Kuo A."/>
            <person name="Liang C."/>
            <person name="Lipzen A."/>
            <person name="Lutzoni F."/>
            <person name="Magnuson J."/>
            <person name="Mondo S."/>
            <person name="Nolan M."/>
            <person name="Ohm R."/>
            <person name="Pangilinan J."/>
            <person name="Park H.-J."/>
            <person name="Ramirez L."/>
            <person name="Alfaro M."/>
            <person name="Sun H."/>
            <person name="Tritt A."/>
            <person name="Yoshinaga Y."/>
            <person name="Zwiers L.-H."/>
            <person name="Turgeon B."/>
            <person name="Goodwin S."/>
            <person name="Spatafora J."/>
            <person name="Crous P."/>
            <person name="Grigoriev I."/>
        </authorList>
    </citation>
    <scope>NUCLEOTIDE SEQUENCE</scope>
    <source>
        <strain evidence="9">CBS 121739</strain>
    </source>
</reference>
<gene>
    <name evidence="9" type="ORF">EJ05DRAFT_511533</name>
</gene>
<dbReference type="OrthoDB" id="3923077at2759"/>
<dbReference type="GO" id="GO:0016020">
    <property type="term" value="C:membrane"/>
    <property type="evidence" value="ECO:0007669"/>
    <property type="project" value="UniProtKB-SubCell"/>
</dbReference>
<keyword evidence="4 7" id="KW-0472">Membrane</keyword>
<keyword evidence="3 7" id="KW-1133">Transmembrane helix</keyword>
<feature type="transmembrane region" description="Helical" evidence="7">
    <location>
        <begin position="46"/>
        <end position="69"/>
    </location>
</feature>
<keyword evidence="10" id="KW-1185">Reference proteome</keyword>
<proteinExistence type="inferred from homology"/>
<dbReference type="GeneID" id="54489305"/>
<accession>A0A6A6W5E4</accession>
<comment type="subcellular location">
    <subcellularLocation>
        <location evidence="1">Membrane</location>
        <topology evidence="1">Multi-pass membrane protein</topology>
    </subcellularLocation>
</comment>
<feature type="region of interest" description="Disordered" evidence="6">
    <location>
        <begin position="361"/>
        <end position="401"/>
    </location>
</feature>
<evidence type="ECO:0000313" key="10">
    <source>
        <dbReference type="Proteomes" id="UP000799437"/>
    </source>
</evidence>
<feature type="compositionally biased region" description="Basic and acidic residues" evidence="6">
    <location>
        <begin position="361"/>
        <end position="376"/>
    </location>
</feature>
<name>A0A6A6W5E4_9PEZI</name>
<evidence type="ECO:0000256" key="2">
    <source>
        <dbReference type="ARBA" id="ARBA00022692"/>
    </source>
</evidence>
<evidence type="ECO:0000256" key="4">
    <source>
        <dbReference type="ARBA" id="ARBA00023136"/>
    </source>
</evidence>
<dbReference type="InterPro" id="IPR049326">
    <property type="entry name" value="Rhodopsin_dom_fungi"/>
</dbReference>
<feature type="domain" description="Rhodopsin" evidence="8">
    <location>
        <begin position="30"/>
        <end position="270"/>
    </location>
</feature>
<dbReference type="EMBL" id="ML996573">
    <property type="protein sequence ID" value="KAF2757765.1"/>
    <property type="molecule type" value="Genomic_DNA"/>
</dbReference>
<evidence type="ECO:0000256" key="1">
    <source>
        <dbReference type="ARBA" id="ARBA00004141"/>
    </source>
</evidence>
<dbReference type="PANTHER" id="PTHR33048:SF96">
    <property type="entry name" value="INTEGRAL MEMBRANE PROTEIN"/>
    <property type="match status" value="1"/>
</dbReference>
<dbReference type="InterPro" id="IPR052337">
    <property type="entry name" value="SAT4-like"/>
</dbReference>
<feature type="region of interest" description="Disordered" evidence="6">
    <location>
        <begin position="320"/>
        <end position="340"/>
    </location>
</feature>
<feature type="transmembrane region" description="Helical" evidence="7">
    <location>
        <begin position="89"/>
        <end position="112"/>
    </location>
</feature>
<evidence type="ECO:0000256" key="3">
    <source>
        <dbReference type="ARBA" id="ARBA00022989"/>
    </source>
</evidence>
<dbReference type="AlphaFoldDB" id="A0A6A6W5E4"/>
<dbReference type="Proteomes" id="UP000799437">
    <property type="component" value="Unassembled WGS sequence"/>
</dbReference>
<dbReference type="Pfam" id="PF20684">
    <property type="entry name" value="Fung_rhodopsin"/>
    <property type="match status" value="1"/>
</dbReference>
<dbReference type="RefSeq" id="XP_033600216.1">
    <property type="nucleotide sequence ID" value="XM_033748251.1"/>
</dbReference>